<dbReference type="Gramene" id="AET7Gv20304300.1">
    <property type="protein sequence ID" value="AET7Gv20304300.1"/>
    <property type="gene ID" value="AET7Gv20304300"/>
</dbReference>
<reference evidence="3" key="2">
    <citation type="journal article" date="2017" name="Nat. Plants">
        <title>The Aegilops tauschii genome reveals multiple impacts of transposons.</title>
        <authorList>
            <person name="Zhao G."/>
            <person name="Zou C."/>
            <person name="Li K."/>
            <person name="Wang K."/>
            <person name="Li T."/>
            <person name="Gao L."/>
            <person name="Zhang X."/>
            <person name="Wang H."/>
            <person name="Yang Z."/>
            <person name="Liu X."/>
            <person name="Jiang W."/>
            <person name="Mao L."/>
            <person name="Kong X."/>
            <person name="Jiao Y."/>
            <person name="Jia J."/>
        </authorList>
    </citation>
    <scope>NUCLEOTIDE SEQUENCE [LARGE SCALE GENOMIC DNA]</scope>
    <source>
        <strain evidence="3">cv. AL8/78</strain>
    </source>
</reference>
<sequence length="97" mass="10975">LEVAAWDSLLQDIALMPMNVEEDLDALSWRLEPSGRFSTKSLYAAIAPLADPEPFSLIWDIRLPLKIRIFLWQWIRGRLPSGVEVLKRNGPGDGMCP</sequence>
<reference evidence="2" key="5">
    <citation type="journal article" date="2021" name="G3 (Bethesda)">
        <title>Aegilops tauschii genome assembly Aet v5.0 features greater sequence contiguity and improved annotation.</title>
        <authorList>
            <person name="Wang L."/>
            <person name="Zhu T."/>
            <person name="Rodriguez J.C."/>
            <person name="Deal K.R."/>
            <person name="Dubcovsky J."/>
            <person name="McGuire P.E."/>
            <person name="Lux T."/>
            <person name="Spannagl M."/>
            <person name="Mayer K.F.X."/>
            <person name="Baldrich P."/>
            <person name="Meyers B.C."/>
            <person name="Huo N."/>
            <person name="Gu Y.Q."/>
            <person name="Zhou H."/>
            <person name="Devos K.M."/>
            <person name="Bennetzen J.L."/>
            <person name="Unver T."/>
            <person name="Budak H."/>
            <person name="Gulick P.J."/>
            <person name="Galiba G."/>
            <person name="Kalapos B."/>
            <person name="Nelson D.R."/>
            <person name="Li P."/>
            <person name="You F.M."/>
            <person name="Luo M.C."/>
            <person name="Dvorak J."/>
        </authorList>
    </citation>
    <scope>NUCLEOTIDE SEQUENCE [LARGE SCALE GENOMIC DNA]</scope>
    <source>
        <strain evidence="2">cv. AL8/78</strain>
    </source>
</reference>
<protein>
    <recommendedName>
        <fullName evidence="1">Reverse transcriptase zinc-binding domain-containing protein</fullName>
    </recommendedName>
</protein>
<accession>A0A453QSE4</accession>
<feature type="domain" description="Reverse transcriptase zinc-binding" evidence="1">
    <location>
        <begin position="37"/>
        <end position="96"/>
    </location>
</feature>
<evidence type="ECO:0000313" key="2">
    <source>
        <dbReference type="EnsemblPlants" id="AET7Gv20304300.1"/>
    </source>
</evidence>
<evidence type="ECO:0000313" key="3">
    <source>
        <dbReference type="Proteomes" id="UP000015105"/>
    </source>
</evidence>
<reference evidence="2" key="3">
    <citation type="journal article" date="2017" name="Nature">
        <title>Genome sequence of the progenitor of the wheat D genome Aegilops tauschii.</title>
        <authorList>
            <person name="Luo M.C."/>
            <person name="Gu Y.Q."/>
            <person name="Puiu D."/>
            <person name="Wang H."/>
            <person name="Twardziok S.O."/>
            <person name="Deal K.R."/>
            <person name="Huo N."/>
            <person name="Zhu T."/>
            <person name="Wang L."/>
            <person name="Wang Y."/>
            <person name="McGuire P.E."/>
            <person name="Liu S."/>
            <person name="Long H."/>
            <person name="Ramasamy R.K."/>
            <person name="Rodriguez J.C."/>
            <person name="Van S.L."/>
            <person name="Yuan L."/>
            <person name="Wang Z."/>
            <person name="Xia Z."/>
            <person name="Xiao L."/>
            <person name="Anderson O.D."/>
            <person name="Ouyang S."/>
            <person name="Liang Y."/>
            <person name="Zimin A.V."/>
            <person name="Pertea G."/>
            <person name="Qi P."/>
            <person name="Bennetzen J.L."/>
            <person name="Dai X."/>
            <person name="Dawson M.W."/>
            <person name="Muller H.G."/>
            <person name="Kugler K."/>
            <person name="Rivarola-Duarte L."/>
            <person name="Spannagl M."/>
            <person name="Mayer K.F.X."/>
            <person name="Lu F.H."/>
            <person name="Bevan M.W."/>
            <person name="Leroy P."/>
            <person name="Li P."/>
            <person name="You F.M."/>
            <person name="Sun Q."/>
            <person name="Liu Z."/>
            <person name="Lyons E."/>
            <person name="Wicker T."/>
            <person name="Salzberg S.L."/>
            <person name="Devos K.M."/>
            <person name="Dvorak J."/>
        </authorList>
    </citation>
    <scope>NUCLEOTIDE SEQUENCE [LARGE SCALE GENOMIC DNA]</scope>
    <source>
        <strain evidence="2">cv. AL8/78</strain>
    </source>
</reference>
<reference evidence="2" key="4">
    <citation type="submission" date="2019-03" db="UniProtKB">
        <authorList>
            <consortium name="EnsemblPlants"/>
        </authorList>
    </citation>
    <scope>IDENTIFICATION</scope>
</reference>
<proteinExistence type="predicted"/>
<organism evidence="2 3">
    <name type="scientific">Aegilops tauschii subsp. strangulata</name>
    <name type="common">Goatgrass</name>
    <dbReference type="NCBI Taxonomy" id="200361"/>
    <lineage>
        <taxon>Eukaryota</taxon>
        <taxon>Viridiplantae</taxon>
        <taxon>Streptophyta</taxon>
        <taxon>Embryophyta</taxon>
        <taxon>Tracheophyta</taxon>
        <taxon>Spermatophyta</taxon>
        <taxon>Magnoliopsida</taxon>
        <taxon>Liliopsida</taxon>
        <taxon>Poales</taxon>
        <taxon>Poaceae</taxon>
        <taxon>BOP clade</taxon>
        <taxon>Pooideae</taxon>
        <taxon>Triticodae</taxon>
        <taxon>Triticeae</taxon>
        <taxon>Triticinae</taxon>
        <taxon>Aegilops</taxon>
    </lineage>
</organism>
<name>A0A453QSE4_AEGTS</name>
<dbReference type="AlphaFoldDB" id="A0A453QSE4"/>
<reference evidence="3" key="1">
    <citation type="journal article" date="2014" name="Science">
        <title>Ancient hybridizations among the ancestral genomes of bread wheat.</title>
        <authorList>
            <consortium name="International Wheat Genome Sequencing Consortium,"/>
            <person name="Marcussen T."/>
            <person name="Sandve S.R."/>
            <person name="Heier L."/>
            <person name="Spannagl M."/>
            <person name="Pfeifer M."/>
            <person name="Jakobsen K.S."/>
            <person name="Wulff B.B."/>
            <person name="Steuernagel B."/>
            <person name="Mayer K.F."/>
            <person name="Olsen O.A."/>
        </authorList>
    </citation>
    <scope>NUCLEOTIDE SEQUENCE [LARGE SCALE GENOMIC DNA]</scope>
    <source>
        <strain evidence="3">cv. AL8/78</strain>
    </source>
</reference>
<dbReference type="EnsemblPlants" id="AET7Gv20304300.1">
    <property type="protein sequence ID" value="AET7Gv20304300.1"/>
    <property type="gene ID" value="AET7Gv20304300"/>
</dbReference>
<evidence type="ECO:0000259" key="1">
    <source>
        <dbReference type="Pfam" id="PF13966"/>
    </source>
</evidence>
<dbReference type="InterPro" id="IPR026960">
    <property type="entry name" value="RVT-Znf"/>
</dbReference>
<dbReference type="Proteomes" id="UP000015105">
    <property type="component" value="Chromosome 7D"/>
</dbReference>
<dbReference type="Pfam" id="PF13966">
    <property type="entry name" value="zf-RVT"/>
    <property type="match status" value="1"/>
</dbReference>
<keyword evidence="3" id="KW-1185">Reference proteome</keyword>